<reference evidence="2" key="1">
    <citation type="submission" date="2022-08" db="EMBL/GenBank/DDBJ databases">
        <title>Draft genome sequencing of Roseisolibacter agri AW1220.</title>
        <authorList>
            <person name="Tobiishi Y."/>
            <person name="Tonouchi A."/>
        </authorList>
    </citation>
    <scope>NUCLEOTIDE SEQUENCE</scope>
    <source>
        <strain evidence="2">AW1220</strain>
    </source>
</reference>
<feature type="transmembrane region" description="Helical" evidence="1">
    <location>
        <begin position="14"/>
        <end position="33"/>
    </location>
</feature>
<protein>
    <recommendedName>
        <fullName evidence="4">DUF4956 domain-containing protein</fullName>
    </recommendedName>
</protein>
<dbReference type="Proteomes" id="UP001161325">
    <property type="component" value="Unassembled WGS sequence"/>
</dbReference>
<gene>
    <name evidence="2" type="ORF">rosag_32430</name>
</gene>
<evidence type="ECO:0000313" key="2">
    <source>
        <dbReference type="EMBL" id="GLC26730.1"/>
    </source>
</evidence>
<feature type="transmembrane region" description="Helical" evidence="1">
    <location>
        <begin position="45"/>
        <end position="63"/>
    </location>
</feature>
<accession>A0AA37QHT2</accession>
<keyword evidence="1" id="KW-1133">Transmembrane helix</keyword>
<keyword evidence="1" id="KW-0472">Membrane</keyword>
<dbReference type="RefSeq" id="WP_284351185.1">
    <property type="nucleotide sequence ID" value="NZ_BRXS01000005.1"/>
</dbReference>
<evidence type="ECO:0000256" key="1">
    <source>
        <dbReference type="SAM" id="Phobius"/>
    </source>
</evidence>
<dbReference type="AlphaFoldDB" id="A0AA37QHT2"/>
<dbReference type="Pfam" id="PF16316">
    <property type="entry name" value="DUF4956"/>
    <property type="match status" value="1"/>
</dbReference>
<evidence type="ECO:0000313" key="3">
    <source>
        <dbReference type="Proteomes" id="UP001161325"/>
    </source>
</evidence>
<organism evidence="2 3">
    <name type="scientific">Roseisolibacter agri</name>
    <dbReference type="NCBI Taxonomy" id="2014610"/>
    <lineage>
        <taxon>Bacteria</taxon>
        <taxon>Pseudomonadati</taxon>
        <taxon>Gemmatimonadota</taxon>
        <taxon>Gemmatimonadia</taxon>
        <taxon>Gemmatimonadales</taxon>
        <taxon>Gemmatimonadaceae</taxon>
        <taxon>Roseisolibacter</taxon>
    </lineage>
</organism>
<dbReference type="InterPro" id="IPR032531">
    <property type="entry name" value="DUF4956"/>
</dbReference>
<sequence length="352" mass="37887">MSAWLRRLLSDDRLVVRIALHYALLFGGGALLWRTIPDDARRATMAAFAPMLLSDAGALAALLRGDAVTALTPTVASPRSIALTVLGATLGAFLLALPVAWTYMLTRERKGYRQSVVHTLVLLPVVVAGVVVLVKTSLALAFSLAGIVAAVRFRNTLDDSKDATFLFLAVGLGLAAGVELDVAMVLSVLFNVATLVLFYTDFARTPPAVEGERAKRQLERAMAIANRTSQFVARVDEEVLRTLAPAQLDALATRVRRRREEVGADLPSVPELEFDARLLVETTDADAARALVESVLETRVKRWAVEESAHGAGDGDQVLAYHVRWKKGTSPAAVLDAVQAEATPFVVRAEIA</sequence>
<keyword evidence="1" id="KW-0812">Transmembrane</keyword>
<feature type="transmembrane region" description="Helical" evidence="1">
    <location>
        <begin position="83"/>
        <end position="104"/>
    </location>
</feature>
<name>A0AA37QHT2_9BACT</name>
<comment type="caution">
    <text evidence="2">The sequence shown here is derived from an EMBL/GenBank/DDBJ whole genome shotgun (WGS) entry which is preliminary data.</text>
</comment>
<feature type="transmembrane region" description="Helical" evidence="1">
    <location>
        <begin position="165"/>
        <end position="198"/>
    </location>
</feature>
<keyword evidence="3" id="KW-1185">Reference proteome</keyword>
<feature type="transmembrane region" description="Helical" evidence="1">
    <location>
        <begin position="116"/>
        <end position="145"/>
    </location>
</feature>
<evidence type="ECO:0008006" key="4">
    <source>
        <dbReference type="Google" id="ProtNLM"/>
    </source>
</evidence>
<proteinExistence type="predicted"/>
<dbReference type="EMBL" id="BRXS01000005">
    <property type="protein sequence ID" value="GLC26730.1"/>
    <property type="molecule type" value="Genomic_DNA"/>
</dbReference>